<evidence type="ECO:0000313" key="3">
    <source>
        <dbReference type="Proteomes" id="UP001107558"/>
    </source>
</evidence>
<dbReference type="InterPro" id="IPR000182">
    <property type="entry name" value="GNAT_dom"/>
</dbReference>
<proteinExistence type="predicted"/>
<dbReference type="Proteomes" id="UP001107558">
    <property type="component" value="Chromosome 1"/>
</dbReference>
<organism evidence="2 3">
    <name type="scientific">Polypedilum vanderplanki</name>
    <name type="common">Sleeping chironomid midge</name>
    <dbReference type="NCBI Taxonomy" id="319348"/>
    <lineage>
        <taxon>Eukaryota</taxon>
        <taxon>Metazoa</taxon>
        <taxon>Ecdysozoa</taxon>
        <taxon>Arthropoda</taxon>
        <taxon>Hexapoda</taxon>
        <taxon>Insecta</taxon>
        <taxon>Pterygota</taxon>
        <taxon>Neoptera</taxon>
        <taxon>Endopterygota</taxon>
        <taxon>Diptera</taxon>
        <taxon>Nematocera</taxon>
        <taxon>Chironomoidea</taxon>
        <taxon>Chironomidae</taxon>
        <taxon>Chironominae</taxon>
        <taxon>Polypedilum</taxon>
        <taxon>Polypedilum</taxon>
    </lineage>
</organism>
<dbReference type="CDD" id="cd04301">
    <property type="entry name" value="NAT_SF"/>
    <property type="match status" value="1"/>
</dbReference>
<feature type="domain" description="N-acetyltransferase" evidence="1">
    <location>
        <begin position="30"/>
        <end position="222"/>
    </location>
</feature>
<dbReference type="SUPFAM" id="SSF55729">
    <property type="entry name" value="Acyl-CoA N-acyltransferases (Nat)"/>
    <property type="match status" value="1"/>
</dbReference>
<dbReference type="Pfam" id="PF00583">
    <property type="entry name" value="Acetyltransf_1"/>
    <property type="match status" value="1"/>
</dbReference>
<comment type="caution">
    <text evidence="2">The sequence shown here is derived from an EMBL/GenBank/DDBJ whole genome shotgun (WGS) entry which is preliminary data.</text>
</comment>
<dbReference type="PANTHER" id="PTHR20905">
    <property type="entry name" value="N-ACETYLTRANSFERASE-RELATED"/>
    <property type="match status" value="1"/>
</dbReference>
<dbReference type="Gene3D" id="3.40.630.30">
    <property type="match status" value="1"/>
</dbReference>
<dbReference type="AlphaFoldDB" id="A0A9J6CQ37"/>
<keyword evidence="3" id="KW-1185">Reference proteome</keyword>
<name>A0A9J6CQ37_POLVA</name>
<dbReference type="GO" id="GO:0008080">
    <property type="term" value="F:N-acetyltransferase activity"/>
    <property type="evidence" value="ECO:0007669"/>
    <property type="project" value="TreeGrafter"/>
</dbReference>
<dbReference type="InterPro" id="IPR016181">
    <property type="entry name" value="Acyl_CoA_acyltransferase"/>
</dbReference>
<dbReference type="PANTHER" id="PTHR20905:SF32">
    <property type="entry name" value="ARYLALKYLAMINE N-ACETYLTRANSFERASE-LIKE 7, ISOFORM A"/>
    <property type="match status" value="1"/>
</dbReference>
<sequence>MPSFIYKNSSDKIYASFFGKDKNNDDLVEFLIKKLPENRFKEALELYKNDFLPDEAMCVSKNIHKSANSINAFYDVWMESFQQNLSVGCFKGDELVGVNCLVMCSKDANCKEQKDYKDDAVRDVFEAVGYSYNEANIFEKYNCDRFLGAYGLVVNKNYRGRGIATEIIKARIPLMKEIGLNVTATAFSVFGSQQAAKNAGFEDVYVISYEDFKKIEPRFTFTKTNERIYKVMAMKI</sequence>
<accession>A0A9J6CQ37</accession>
<evidence type="ECO:0000313" key="2">
    <source>
        <dbReference type="EMBL" id="KAG5684337.1"/>
    </source>
</evidence>
<dbReference type="EMBL" id="JADBJN010000001">
    <property type="protein sequence ID" value="KAG5684337.1"/>
    <property type="molecule type" value="Genomic_DNA"/>
</dbReference>
<protein>
    <recommendedName>
        <fullName evidence="1">N-acetyltransferase domain-containing protein</fullName>
    </recommendedName>
</protein>
<dbReference type="OrthoDB" id="7782438at2759"/>
<gene>
    <name evidence="2" type="ORF">PVAND_013572</name>
</gene>
<dbReference type="PROSITE" id="PS51186">
    <property type="entry name" value="GNAT"/>
    <property type="match status" value="1"/>
</dbReference>
<reference evidence="2" key="1">
    <citation type="submission" date="2021-03" db="EMBL/GenBank/DDBJ databases">
        <title>Chromosome level genome of the anhydrobiotic midge Polypedilum vanderplanki.</title>
        <authorList>
            <person name="Yoshida Y."/>
            <person name="Kikawada T."/>
            <person name="Gusev O."/>
        </authorList>
    </citation>
    <scope>NUCLEOTIDE SEQUENCE</scope>
    <source>
        <strain evidence="2">NIAS01</strain>
        <tissue evidence="2">Whole body or cell culture</tissue>
    </source>
</reference>
<evidence type="ECO:0000259" key="1">
    <source>
        <dbReference type="PROSITE" id="PS51186"/>
    </source>
</evidence>